<evidence type="ECO:0000313" key="2">
    <source>
        <dbReference type="Proteomes" id="UP000518904"/>
    </source>
</evidence>
<proteinExistence type="predicted"/>
<dbReference type="AlphaFoldDB" id="A0A7Y0SFT2"/>
<name>A0A7Y0SFT2_VIBPH</name>
<evidence type="ECO:0000313" key="1">
    <source>
        <dbReference type="EMBL" id="NMU82443.1"/>
    </source>
</evidence>
<gene>
    <name evidence="1" type="ORF">HKB16_06060</name>
</gene>
<dbReference type="EMBL" id="JABCLB010000734">
    <property type="protein sequence ID" value="NMU82443.1"/>
    <property type="molecule type" value="Genomic_DNA"/>
</dbReference>
<reference evidence="1 2" key="1">
    <citation type="submission" date="2020-04" db="EMBL/GenBank/DDBJ databases">
        <title>Whole-genome sequencing of Vibrio spp. from China reveals different genetic environments of blaCTX-M-14 among diverse lineages.</title>
        <authorList>
            <person name="Zheng Z."/>
            <person name="Ye L."/>
            <person name="Chen S."/>
        </authorList>
    </citation>
    <scope>NUCLEOTIDE SEQUENCE [LARGE SCALE GENOMIC DNA]</scope>
    <source>
        <strain evidence="1 2">Vb0551</strain>
    </source>
</reference>
<organism evidence="1 2">
    <name type="scientific">Vibrio parahaemolyticus</name>
    <dbReference type="NCBI Taxonomy" id="670"/>
    <lineage>
        <taxon>Bacteria</taxon>
        <taxon>Pseudomonadati</taxon>
        <taxon>Pseudomonadota</taxon>
        <taxon>Gammaproteobacteria</taxon>
        <taxon>Vibrionales</taxon>
        <taxon>Vibrionaceae</taxon>
        <taxon>Vibrio</taxon>
    </lineage>
</organism>
<comment type="caution">
    <text evidence="1">The sequence shown here is derived from an EMBL/GenBank/DDBJ whole genome shotgun (WGS) entry which is preliminary data.</text>
</comment>
<sequence>MEKLKQQFLEVSDALELGNPAIIEKDYWVVALLSELAEVKP</sequence>
<accession>A0A7Y0SFT2</accession>
<feature type="non-terminal residue" evidence="1">
    <location>
        <position position="41"/>
    </location>
</feature>
<dbReference type="Proteomes" id="UP000518904">
    <property type="component" value="Unassembled WGS sequence"/>
</dbReference>
<keyword evidence="1" id="KW-0808">Transferase</keyword>
<protein>
    <submittedName>
        <fullName evidence="1">Nucleotidyl transferase AbiEii/AbiGii toxin family protein</fullName>
    </submittedName>
</protein>
<dbReference type="GO" id="GO:0016740">
    <property type="term" value="F:transferase activity"/>
    <property type="evidence" value="ECO:0007669"/>
    <property type="project" value="UniProtKB-KW"/>
</dbReference>